<keyword evidence="5 6" id="KW-0472">Membrane</keyword>
<feature type="transmembrane region" description="Helical" evidence="6">
    <location>
        <begin position="12"/>
        <end position="34"/>
    </location>
</feature>
<dbReference type="InterPro" id="IPR007267">
    <property type="entry name" value="GtrA_DPMS_TM"/>
</dbReference>
<keyword evidence="3 6" id="KW-0812">Transmembrane</keyword>
<keyword evidence="9" id="KW-1185">Reference proteome</keyword>
<feature type="domain" description="GtrA/DPMS transmembrane" evidence="7">
    <location>
        <begin position="12"/>
        <end position="126"/>
    </location>
</feature>
<dbReference type="KEGG" id="cheb:HH215_13715"/>
<evidence type="ECO:0000256" key="1">
    <source>
        <dbReference type="ARBA" id="ARBA00004141"/>
    </source>
</evidence>
<evidence type="ECO:0000313" key="9">
    <source>
        <dbReference type="Proteomes" id="UP000502248"/>
    </source>
</evidence>
<protein>
    <submittedName>
        <fullName evidence="8">GtrA family protein</fullName>
    </submittedName>
</protein>
<proteinExistence type="inferred from homology"/>
<keyword evidence="4 6" id="KW-1133">Transmembrane helix</keyword>
<evidence type="ECO:0000256" key="4">
    <source>
        <dbReference type="ARBA" id="ARBA00022989"/>
    </source>
</evidence>
<evidence type="ECO:0000256" key="3">
    <source>
        <dbReference type="ARBA" id="ARBA00022692"/>
    </source>
</evidence>
<dbReference type="Proteomes" id="UP000502248">
    <property type="component" value="Chromosome"/>
</dbReference>
<reference evidence="8 9" key="1">
    <citation type="submission" date="2020-04" db="EMBL/GenBank/DDBJ databases">
        <title>Genome sequencing of novel species.</title>
        <authorList>
            <person name="Heo J."/>
            <person name="Kim S.-J."/>
            <person name="Kim J.-S."/>
            <person name="Hong S.-B."/>
            <person name="Kwon S.-W."/>
        </authorList>
    </citation>
    <scope>NUCLEOTIDE SEQUENCE [LARGE SCALE GENOMIC DNA]</scope>
    <source>
        <strain evidence="8 9">MFER-1</strain>
    </source>
</reference>
<feature type="transmembrane region" description="Helical" evidence="6">
    <location>
        <begin position="107"/>
        <end position="125"/>
    </location>
</feature>
<dbReference type="GO" id="GO:0000271">
    <property type="term" value="P:polysaccharide biosynthetic process"/>
    <property type="evidence" value="ECO:0007669"/>
    <property type="project" value="InterPro"/>
</dbReference>
<feature type="transmembrane region" description="Helical" evidence="6">
    <location>
        <begin position="74"/>
        <end position="95"/>
    </location>
</feature>
<dbReference type="AlphaFoldDB" id="A0A7Z2ZLK5"/>
<comment type="similarity">
    <text evidence="2">Belongs to the GtrA family.</text>
</comment>
<dbReference type="Pfam" id="PF04138">
    <property type="entry name" value="GtrA_DPMS_TM"/>
    <property type="match status" value="1"/>
</dbReference>
<evidence type="ECO:0000256" key="2">
    <source>
        <dbReference type="ARBA" id="ARBA00009399"/>
    </source>
</evidence>
<organism evidence="8 9">
    <name type="scientific">Cohnella herbarum</name>
    <dbReference type="NCBI Taxonomy" id="2728023"/>
    <lineage>
        <taxon>Bacteria</taxon>
        <taxon>Bacillati</taxon>
        <taxon>Bacillota</taxon>
        <taxon>Bacilli</taxon>
        <taxon>Bacillales</taxon>
        <taxon>Paenibacillaceae</taxon>
        <taxon>Cohnella</taxon>
    </lineage>
</organism>
<dbReference type="RefSeq" id="WP_169280428.1">
    <property type="nucleotide sequence ID" value="NZ_CP051680.1"/>
</dbReference>
<dbReference type="EMBL" id="CP051680">
    <property type="protein sequence ID" value="QJD84143.1"/>
    <property type="molecule type" value="Genomic_DNA"/>
</dbReference>
<evidence type="ECO:0000256" key="6">
    <source>
        <dbReference type="SAM" id="Phobius"/>
    </source>
</evidence>
<evidence type="ECO:0000259" key="7">
    <source>
        <dbReference type="Pfam" id="PF04138"/>
    </source>
</evidence>
<sequence>MLRLSERMKLAKYALVGGLNTGVDFAVFCAFVYGFGIGSIAAQTVSYLAGVANSYLLNRYWTFQVKSKRNMAELVRFIVINILSFAAATALLLGLEQWGAESALAKIVSVACSLVVNYVGYRLWVFQARRMDSV</sequence>
<evidence type="ECO:0000256" key="5">
    <source>
        <dbReference type="ARBA" id="ARBA00023136"/>
    </source>
</evidence>
<accession>A0A7Z2ZLK5</accession>
<dbReference type="PANTHER" id="PTHR38459:SF1">
    <property type="entry name" value="PROPHAGE BACTOPRENOL-LINKED GLUCOSE TRANSLOCASE HOMOLOG"/>
    <property type="match status" value="1"/>
</dbReference>
<dbReference type="InterPro" id="IPR051401">
    <property type="entry name" value="GtrA_CellWall_Glycosyl"/>
</dbReference>
<dbReference type="PANTHER" id="PTHR38459">
    <property type="entry name" value="PROPHAGE BACTOPRENOL-LINKED GLUCOSE TRANSLOCASE HOMOLOG"/>
    <property type="match status" value="1"/>
</dbReference>
<evidence type="ECO:0000313" key="8">
    <source>
        <dbReference type="EMBL" id="QJD84143.1"/>
    </source>
</evidence>
<name>A0A7Z2ZLK5_9BACL</name>
<feature type="transmembrane region" description="Helical" evidence="6">
    <location>
        <begin position="40"/>
        <end position="62"/>
    </location>
</feature>
<dbReference type="GO" id="GO:0005886">
    <property type="term" value="C:plasma membrane"/>
    <property type="evidence" value="ECO:0007669"/>
    <property type="project" value="TreeGrafter"/>
</dbReference>
<comment type="subcellular location">
    <subcellularLocation>
        <location evidence="1">Membrane</location>
        <topology evidence="1">Multi-pass membrane protein</topology>
    </subcellularLocation>
</comment>
<gene>
    <name evidence="8" type="ORF">HH215_13715</name>
</gene>